<dbReference type="Pfam" id="PF12727">
    <property type="entry name" value="PBP_like"/>
    <property type="match status" value="1"/>
</dbReference>
<dbReference type="PANTHER" id="PTHR10192">
    <property type="entry name" value="MOLYBDOPTERIN BIOSYNTHESIS PROTEIN"/>
    <property type="match status" value="1"/>
</dbReference>
<evidence type="ECO:0000259" key="3">
    <source>
        <dbReference type="SMART" id="SM00852"/>
    </source>
</evidence>
<dbReference type="InterPro" id="IPR036135">
    <property type="entry name" value="MoeA_linker/N_sf"/>
</dbReference>
<accession>A0A2R7Y5I4</accession>
<dbReference type="InterPro" id="IPR038987">
    <property type="entry name" value="MoeA-like"/>
</dbReference>
<dbReference type="NCBIfam" id="NF045515">
    <property type="entry name" value="Glp_gephyrin"/>
    <property type="match status" value="1"/>
</dbReference>
<dbReference type="InterPro" id="IPR005110">
    <property type="entry name" value="MoeA_linker/N"/>
</dbReference>
<dbReference type="Pfam" id="PF00994">
    <property type="entry name" value="MoCF_biosynth"/>
    <property type="match status" value="1"/>
</dbReference>
<evidence type="ECO:0000313" key="4">
    <source>
        <dbReference type="EMBL" id="PUA32796.1"/>
    </source>
</evidence>
<feature type="domain" description="MoaB/Mog" evidence="3">
    <location>
        <begin position="206"/>
        <end position="346"/>
    </location>
</feature>
<dbReference type="Gene3D" id="3.40.190.10">
    <property type="entry name" value="Periplasmic binding protein-like II"/>
    <property type="match status" value="1"/>
</dbReference>
<comment type="pathway">
    <text evidence="1">Cofactor biosynthesis; molybdopterin biosynthesis.</text>
</comment>
<dbReference type="SUPFAM" id="SSF63867">
    <property type="entry name" value="MoeA C-terminal domain-like"/>
    <property type="match status" value="1"/>
</dbReference>
<dbReference type="EMBL" id="NBVN01000003">
    <property type="protein sequence ID" value="PUA32796.1"/>
    <property type="molecule type" value="Genomic_DNA"/>
</dbReference>
<dbReference type="GO" id="GO:0005737">
    <property type="term" value="C:cytoplasm"/>
    <property type="evidence" value="ECO:0007669"/>
    <property type="project" value="TreeGrafter"/>
</dbReference>
<dbReference type="InterPro" id="IPR036425">
    <property type="entry name" value="MoaB/Mog-like_dom_sf"/>
</dbReference>
<dbReference type="UniPathway" id="UPA00344"/>
<dbReference type="Gene3D" id="3.90.105.10">
    <property type="entry name" value="Molybdopterin biosynthesis moea protein, domain 2"/>
    <property type="match status" value="1"/>
</dbReference>
<organism evidence="4 5">
    <name type="scientific">Zestosphaera tikiterensis</name>
    <dbReference type="NCBI Taxonomy" id="1973259"/>
    <lineage>
        <taxon>Archaea</taxon>
        <taxon>Thermoproteota</taxon>
        <taxon>Thermoprotei</taxon>
        <taxon>Desulfurococcales</taxon>
        <taxon>Desulfurococcaceae</taxon>
        <taxon>Zestosphaera</taxon>
    </lineage>
</organism>
<dbReference type="CDD" id="cd00887">
    <property type="entry name" value="MoeA"/>
    <property type="match status" value="1"/>
</dbReference>
<dbReference type="SUPFAM" id="SSF63882">
    <property type="entry name" value="MoeA N-terminal region -like"/>
    <property type="match status" value="1"/>
</dbReference>
<dbReference type="PANTHER" id="PTHR10192:SF5">
    <property type="entry name" value="GEPHYRIN"/>
    <property type="match status" value="1"/>
</dbReference>
<dbReference type="Pfam" id="PF03453">
    <property type="entry name" value="MoeA_N"/>
    <property type="match status" value="1"/>
</dbReference>
<dbReference type="GO" id="GO:0006777">
    <property type="term" value="P:Mo-molybdopterin cofactor biosynthetic process"/>
    <property type="evidence" value="ECO:0007669"/>
    <property type="project" value="UniProtKB-KW"/>
</dbReference>
<dbReference type="AlphaFoldDB" id="A0A2R7Y5I4"/>
<protein>
    <submittedName>
        <fullName evidence="4">Molybdopterin biosynthesis protein</fullName>
    </submittedName>
</protein>
<dbReference type="Pfam" id="PF03454">
    <property type="entry name" value="MoeA_C"/>
    <property type="match status" value="1"/>
</dbReference>
<dbReference type="NCBIfam" id="TIGR00177">
    <property type="entry name" value="molyb_syn"/>
    <property type="match status" value="1"/>
</dbReference>
<comment type="caution">
    <text evidence="4">The sequence shown here is derived from an EMBL/GenBank/DDBJ whole genome shotgun (WGS) entry which is preliminary data.</text>
</comment>
<dbReference type="SUPFAM" id="SSF53850">
    <property type="entry name" value="Periplasmic binding protein-like II"/>
    <property type="match status" value="1"/>
</dbReference>
<dbReference type="Gene3D" id="2.170.190.11">
    <property type="entry name" value="Molybdopterin biosynthesis moea protein, domain 3"/>
    <property type="match status" value="1"/>
</dbReference>
<dbReference type="InterPro" id="IPR024370">
    <property type="entry name" value="PBP_domain"/>
</dbReference>
<dbReference type="FunFam" id="3.40.190.10:FF:000566">
    <property type="entry name" value="Molybdenum cofactor biosynthesis protein"/>
    <property type="match status" value="1"/>
</dbReference>
<dbReference type="GO" id="GO:0061599">
    <property type="term" value="F:molybdopterin molybdotransferase activity"/>
    <property type="evidence" value="ECO:0007669"/>
    <property type="project" value="TreeGrafter"/>
</dbReference>
<dbReference type="SUPFAM" id="SSF53218">
    <property type="entry name" value="Molybdenum cofactor biosynthesis proteins"/>
    <property type="match status" value="1"/>
</dbReference>
<dbReference type="InterPro" id="IPR001453">
    <property type="entry name" value="MoaB/Mog_dom"/>
</dbReference>
<evidence type="ECO:0000256" key="1">
    <source>
        <dbReference type="ARBA" id="ARBA00005046"/>
    </source>
</evidence>
<reference evidence="4 5" key="1">
    <citation type="journal article" date="2018" name="Syst. Appl. Microbiol.">
        <title>A new symbiotic nanoarchaeote (Candidatus Nanoclepta minutus) and its host (Zestosphaera tikiterensis gen. nov., sp. nov.) from a New Zealand hot spring.</title>
        <authorList>
            <person name="St John E."/>
            <person name="Liu Y."/>
            <person name="Podar M."/>
            <person name="Stott M.B."/>
            <person name="Meneghin J."/>
            <person name="Chen Z."/>
            <person name="Lagutin K."/>
            <person name="Mitchell K."/>
            <person name="Reysenbach A.L."/>
        </authorList>
    </citation>
    <scope>NUCLEOTIDE SEQUENCE [LARGE SCALE GENOMIC DNA]</scope>
    <source>
        <strain evidence="4">NZ3</strain>
    </source>
</reference>
<name>A0A2R7Y5I4_9CREN</name>
<evidence type="ECO:0000313" key="5">
    <source>
        <dbReference type="Proteomes" id="UP000244093"/>
    </source>
</evidence>
<dbReference type="NCBIfam" id="NF011068">
    <property type="entry name" value="PRK14498.1"/>
    <property type="match status" value="1"/>
</dbReference>
<dbReference type="Gene3D" id="2.40.340.10">
    <property type="entry name" value="MoeA, C-terminal, domain IV"/>
    <property type="match status" value="1"/>
</dbReference>
<proteinExistence type="predicted"/>
<sequence length="676" mass="73312">MHVTRLSVLISIFIVVVGVRKVFHELVSPYEVVKVVSGFVDLKPLGVEVVSLRDGYGRVLAEDVYALSDYPPFDRSEVDGYAVNSDSLVGVEEDSPAKLRVKGSVKVGEKPQGEVSIGEALEIDTGAALPRGADSVVMVEYTKRVGEYVYVYASTHSGENVVRAGSDVMKGELLLRRGTVLRGFELATLAAAGVGRVKVYLKPKVGVVSIGSELVDVEEDYLPDFKIYEINSFNIIASLNELGVSSRYYGIVPDDYNLIKEVLSKALSENDLVITSGGTSAGLADLTYRVFNDLGEPGVIIHGLKIKPGKPTIVAVVNGKLLLGLPGFPLSSAMVFRLVATPIIAKLVGISESVIASTKVKAKLASRTLGSKGKVSLVPVALIRRGDGLRAYPIQTPSGSIKTLTYADGFIEISEDAWIVEEGVEVDVNLFKSFWQPPEIVFIGSHDYLIEELVNSVTLGKNYKLINVGSLAGLIAVGKGEADIAGSHILDEATGEYNVTLIEKLGLRNNVVVVRGWVREVGFIVPKGNPKNITSFKDLLRDDVIFVNRTKGSGIRSLIDIKLRELAKNLGVSFNDLVKKVRGYFNEAKTHTGVAASVAQGRADVGVGIKHAAYLYNLDFIKIGEEVYDIVIHRESLNKEVVSKIIGILRSSEFEDLIKKYVGYKKHLKTGDVIYE</sequence>
<dbReference type="SMART" id="SM00852">
    <property type="entry name" value="MoCF_biosynth"/>
    <property type="match status" value="1"/>
</dbReference>
<dbReference type="Proteomes" id="UP000244093">
    <property type="component" value="Unassembled WGS sequence"/>
</dbReference>
<keyword evidence="2" id="KW-0501">Molybdenum cofactor biosynthesis</keyword>
<evidence type="ECO:0000256" key="2">
    <source>
        <dbReference type="ARBA" id="ARBA00023150"/>
    </source>
</evidence>
<dbReference type="InterPro" id="IPR036688">
    <property type="entry name" value="MoeA_C_domain_IV_sf"/>
</dbReference>
<gene>
    <name evidence="4" type="ORF">B7O98_04970</name>
</gene>
<dbReference type="InterPro" id="IPR005111">
    <property type="entry name" value="MoeA_C_domain_IV"/>
</dbReference>
<dbReference type="Gene3D" id="3.40.980.10">
    <property type="entry name" value="MoaB/Mog-like domain"/>
    <property type="match status" value="1"/>
</dbReference>